<dbReference type="EMBL" id="BAAARE010000008">
    <property type="protein sequence ID" value="GAA2483182.1"/>
    <property type="molecule type" value="Genomic_DNA"/>
</dbReference>
<keyword evidence="3" id="KW-1185">Reference proteome</keyword>
<dbReference type="Pfam" id="PF12708">
    <property type="entry name" value="Pect-lyase_RHGA_epim"/>
    <property type="match status" value="1"/>
</dbReference>
<evidence type="ECO:0000313" key="3">
    <source>
        <dbReference type="Proteomes" id="UP001500730"/>
    </source>
</evidence>
<name>A0ABN3LFV8_9MICO</name>
<evidence type="ECO:0000259" key="1">
    <source>
        <dbReference type="Pfam" id="PF12708"/>
    </source>
</evidence>
<gene>
    <name evidence="2" type="ORF">GCM10009858_21280</name>
</gene>
<accession>A0ABN3LFV8</accession>
<dbReference type="SUPFAM" id="SSF51126">
    <property type="entry name" value="Pectin lyase-like"/>
    <property type="match status" value="1"/>
</dbReference>
<protein>
    <submittedName>
        <fullName evidence="2">Discoidin domain-containing protein</fullName>
    </submittedName>
</protein>
<dbReference type="InterPro" id="IPR012334">
    <property type="entry name" value="Pectin_lyas_fold"/>
</dbReference>
<dbReference type="InterPro" id="IPR011050">
    <property type="entry name" value="Pectin_lyase_fold/virulence"/>
</dbReference>
<evidence type="ECO:0000313" key="2">
    <source>
        <dbReference type="EMBL" id="GAA2483182.1"/>
    </source>
</evidence>
<proteinExistence type="predicted"/>
<comment type="caution">
    <text evidence="2">The sequence shown here is derived from an EMBL/GenBank/DDBJ whole genome shotgun (WGS) entry which is preliminary data.</text>
</comment>
<dbReference type="Gene3D" id="2.160.20.10">
    <property type="entry name" value="Single-stranded right-handed beta-helix, Pectin lyase-like"/>
    <property type="match status" value="2"/>
</dbReference>
<organism evidence="2 3">
    <name type="scientific">Terrabacter carboxydivorans</name>
    <dbReference type="NCBI Taxonomy" id="619730"/>
    <lineage>
        <taxon>Bacteria</taxon>
        <taxon>Bacillati</taxon>
        <taxon>Actinomycetota</taxon>
        <taxon>Actinomycetes</taxon>
        <taxon>Micrococcales</taxon>
        <taxon>Intrasporangiaceae</taxon>
        <taxon>Terrabacter</taxon>
    </lineage>
</organism>
<reference evidence="3" key="1">
    <citation type="journal article" date="2019" name="Int. J. Syst. Evol. Microbiol.">
        <title>The Global Catalogue of Microorganisms (GCM) 10K type strain sequencing project: providing services to taxonomists for standard genome sequencing and annotation.</title>
        <authorList>
            <consortium name="The Broad Institute Genomics Platform"/>
            <consortium name="The Broad Institute Genome Sequencing Center for Infectious Disease"/>
            <person name="Wu L."/>
            <person name="Ma J."/>
        </authorList>
    </citation>
    <scope>NUCLEOTIDE SEQUENCE [LARGE SCALE GENOMIC DNA]</scope>
    <source>
        <strain evidence="3">JCM 16259</strain>
    </source>
</reference>
<sequence length="678" mass="70825">MLEGPLRPEGAFVVVRPSRPGWKLAVRTLSQTLALTAATVNRERMTQRRDRRGWPSRGLHRLALAALAVATAAVPTIAVAGAGAAPAPSSAVAAAPAAPDLGAGTLVLDPSMSTAEIQAKVDAIATAQVSNEMGPERHAILFKPGTYGTAANPLNFQVGYYTEVAGLGKDPGDVVINGSVYVRNQCGSSGCIALNNFWRSMSNLTVNVTTPGFGCYSGQFWAVSQAAPLRRVHVKGQTTLMDYCTGPSFASGGFIADSKFDGTVINGSQQQFFTRNSVLNGWTNGVWNQVFSGVEGAPAECFPGAPNGCGPYTTFATTSVSREKPYLYVDDKGAYRVFVPAAATDSSGVTWASGSTPGRSIGIGDFYVARPSDSAQAINRELARGRNLLLTPGVYHLDQTLKVKRADTVVLGLGLASLTPTDGQVAMSVADVPGVDIAGITFDAGPVNSPVLLQIGTQRAAGTPAASRAGWSSAADPTALQDVFFRIGGPYVGKATVSLQVNSDHVVLDDIWAWRADHGNGVGWTSNTADTGLVVNGDHVTATGLFVEHYQKTEVIWNGEHGSVTFFQNELPYDPPSQAAWMSAPGHEGYPALLVGPGVKSFSGSGMGSYSFFNQGVDIFAANAFEVPATPGVRLHDLLTIFLDPSTGKGGIRNVVNGVGGSSTIANPDVPVTVVEYP</sequence>
<feature type="domain" description="Rhamnogalacturonase A/B/Epimerase-like pectate lyase" evidence="1">
    <location>
        <begin position="171"/>
        <end position="286"/>
    </location>
</feature>
<dbReference type="Proteomes" id="UP001500730">
    <property type="component" value="Unassembled WGS sequence"/>
</dbReference>
<dbReference type="InterPro" id="IPR024535">
    <property type="entry name" value="RHGA/B-epi-like_pectate_lyase"/>
</dbReference>
<dbReference type="InterPro" id="IPR059186">
    <property type="entry name" value="SACTE_4363"/>
</dbReference>
<dbReference type="CDD" id="cd23669">
    <property type="entry name" value="GH55_SacteLam55A-like"/>
    <property type="match status" value="1"/>
</dbReference>